<dbReference type="InterPro" id="IPR023772">
    <property type="entry name" value="DNA-bd_HTH_TetR-type_CS"/>
</dbReference>
<dbReference type="InterPro" id="IPR001647">
    <property type="entry name" value="HTH_TetR"/>
</dbReference>
<dbReference type="InterPro" id="IPR009057">
    <property type="entry name" value="Homeodomain-like_sf"/>
</dbReference>
<dbReference type="PROSITE" id="PS01081">
    <property type="entry name" value="HTH_TETR_1"/>
    <property type="match status" value="1"/>
</dbReference>
<dbReference type="PANTHER" id="PTHR43479:SF11">
    <property type="entry name" value="ACREF_ENVCD OPERON REPRESSOR-RELATED"/>
    <property type="match status" value="1"/>
</dbReference>
<keyword evidence="1 2" id="KW-0238">DNA-binding</keyword>
<dbReference type="InterPro" id="IPR050624">
    <property type="entry name" value="HTH-type_Tx_Regulator"/>
</dbReference>
<feature type="domain" description="HTH tetR-type" evidence="3">
    <location>
        <begin position="6"/>
        <end position="66"/>
    </location>
</feature>
<reference evidence="4 5" key="1">
    <citation type="submission" date="2016-02" db="EMBL/GenBank/DDBJ databases">
        <title>Comparison of Clostridium stercorarium subspecies using comparative genomics and transcriptomics.</title>
        <authorList>
            <person name="Schellenberg J."/>
            <person name="Thallinger G."/>
            <person name="Levin D.B."/>
            <person name="Zhang X."/>
            <person name="Alvare G."/>
            <person name="Fristensky B."/>
            <person name="Sparling R."/>
        </authorList>
    </citation>
    <scope>NUCLEOTIDE SEQUENCE [LARGE SCALE GENOMIC DNA]</scope>
    <source>
        <strain evidence="4 5">DSM 2910</strain>
    </source>
</reference>
<proteinExistence type="predicted"/>
<evidence type="ECO:0000256" key="1">
    <source>
        <dbReference type="ARBA" id="ARBA00023125"/>
    </source>
</evidence>
<dbReference type="Proteomes" id="UP000092971">
    <property type="component" value="Chromosome"/>
</dbReference>
<organism evidence="4 5">
    <name type="scientific">Thermoclostridium stercorarium subsp. thermolacticum DSM 2910</name>
    <dbReference type="NCBI Taxonomy" id="1121336"/>
    <lineage>
        <taxon>Bacteria</taxon>
        <taxon>Bacillati</taxon>
        <taxon>Bacillota</taxon>
        <taxon>Clostridia</taxon>
        <taxon>Eubacteriales</taxon>
        <taxon>Oscillospiraceae</taxon>
        <taxon>Thermoclostridium</taxon>
    </lineage>
</organism>
<protein>
    <submittedName>
        <fullName evidence="4">TetR family transcriptional regulator</fullName>
    </submittedName>
</protein>
<dbReference type="PROSITE" id="PS50977">
    <property type="entry name" value="HTH_TETR_2"/>
    <property type="match status" value="1"/>
</dbReference>
<evidence type="ECO:0000259" key="3">
    <source>
        <dbReference type="PROSITE" id="PS50977"/>
    </source>
</evidence>
<dbReference type="EMBL" id="CP014672">
    <property type="protein sequence ID" value="ANW98417.1"/>
    <property type="molecule type" value="Genomic_DNA"/>
</dbReference>
<evidence type="ECO:0000256" key="2">
    <source>
        <dbReference type="PROSITE-ProRule" id="PRU00335"/>
    </source>
</evidence>
<dbReference type="Gene3D" id="1.10.357.10">
    <property type="entry name" value="Tetracycline Repressor, domain 2"/>
    <property type="match status" value="1"/>
</dbReference>
<dbReference type="PRINTS" id="PR00455">
    <property type="entry name" value="HTHTETR"/>
</dbReference>
<accession>A0A1B1YCD7</accession>
<dbReference type="OrthoDB" id="494991at2"/>
<gene>
    <name evidence="4" type="ORF">CSTERTH_04845</name>
</gene>
<dbReference type="AlphaFoldDB" id="A0A1B1YCD7"/>
<dbReference type="GO" id="GO:0003677">
    <property type="term" value="F:DNA binding"/>
    <property type="evidence" value="ECO:0007669"/>
    <property type="project" value="UniProtKB-UniRule"/>
</dbReference>
<dbReference type="RefSeq" id="WP_015358709.1">
    <property type="nucleotide sequence ID" value="NZ_CP014672.1"/>
</dbReference>
<name>A0A1B1YCD7_THEST</name>
<evidence type="ECO:0000313" key="4">
    <source>
        <dbReference type="EMBL" id="ANW98417.1"/>
    </source>
</evidence>
<feature type="DNA-binding region" description="H-T-H motif" evidence="2">
    <location>
        <begin position="29"/>
        <end position="48"/>
    </location>
</feature>
<dbReference type="PANTHER" id="PTHR43479">
    <property type="entry name" value="ACREF/ENVCD OPERON REPRESSOR-RELATED"/>
    <property type="match status" value="1"/>
</dbReference>
<dbReference type="Pfam" id="PF00440">
    <property type="entry name" value="TetR_N"/>
    <property type="match status" value="1"/>
</dbReference>
<sequence>MQVLKDEVRKNILEAAKKLFYEKGYSSASIRDIANNSGITVGNVYRYFENKEKVLEGVVYPVYKKIMDYIELSESYIKAGENKTFEDFRNEINNYIIQISEDFRLELLILFKGTEGTKFEKTRRELVSLIENRIYEGLFKRMKMDDVEAAFFSRIVARSFLDSLIMVISETGEPEKLKKMIYRLNDFYFKHLSDRFETEV</sequence>
<evidence type="ECO:0000313" key="5">
    <source>
        <dbReference type="Proteomes" id="UP000092971"/>
    </source>
</evidence>
<dbReference type="SUPFAM" id="SSF46689">
    <property type="entry name" value="Homeodomain-like"/>
    <property type="match status" value="1"/>
</dbReference>